<dbReference type="OrthoDB" id="5144710at2"/>
<dbReference type="Proteomes" id="UP000297318">
    <property type="component" value="Unassembled WGS sequence"/>
</dbReference>
<organism evidence="2 3">
    <name type="scientific">Serinibacter arcticus</name>
    <dbReference type="NCBI Taxonomy" id="1655435"/>
    <lineage>
        <taxon>Bacteria</taxon>
        <taxon>Bacillati</taxon>
        <taxon>Actinomycetota</taxon>
        <taxon>Actinomycetes</taxon>
        <taxon>Micrococcales</taxon>
        <taxon>Beutenbergiaceae</taxon>
        <taxon>Serinibacter</taxon>
    </lineage>
</organism>
<feature type="transmembrane region" description="Helical" evidence="1">
    <location>
        <begin position="49"/>
        <end position="74"/>
    </location>
</feature>
<comment type="caution">
    <text evidence="2">The sequence shown here is derived from an EMBL/GenBank/DDBJ whole genome shotgun (WGS) entry which is preliminary data.</text>
</comment>
<keyword evidence="3" id="KW-1185">Reference proteome</keyword>
<feature type="transmembrane region" description="Helical" evidence="1">
    <location>
        <begin position="140"/>
        <end position="159"/>
    </location>
</feature>
<feature type="transmembrane region" description="Helical" evidence="1">
    <location>
        <begin position="253"/>
        <end position="274"/>
    </location>
</feature>
<feature type="transmembrane region" description="Helical" evidence="1">
    <location>
        <begin position="166"/>
        <end position="185"/>
    </location>
</feature>
<dbReference type="PANTHER" id="PTHR40761">
    <property type="entry name" value="CONSERVED INTEGRAL MEMBRANE ALANINE VALINE AND LEUCINE RICH PROTEIN-RELATED"/>
    <property type="match status" value="1"/>
</dbReference>
<sequence length="282" mass="27078">MGPGQGSGLGPDTGSALGLGLGLALVACVLYGVATLLQAAGSRRAEGLGAFLQPLVVVGLVADGGAFLVSLVAYASAPLFLVQTIVAASVVIAVLGAPRVLPGVHLRRRDAGGALVVLAGLVAVAGSAGREEPRAPGGSFVAVLIVLAVALAVVAVLAYRRGPAWLLALLAGLGFSLVAIGARTAVTDGSLLGAVLHPVAAVVVLGGAVGVVGNIRALERGSVAVAAATVSVVEVVVPSVIGVLVLGDGVRPGWGPVLVGAVVVALAGCVVLAASPAGRATA</sequence>
<feature type="transmembrane region" description="Helical" evidence="1">
    <location>
        <begin position="224"/>
        <end position="247"/>
    </location>
</feature>
<evidence type="ECO:0000256" key="1">
    <source>
        <dbReference type="SAM" id="Phobius"/>
    </source>
</evidence>
<feature type="transmembrane region" description="Helical" evidence="1">
    <location>
        <begin position="16"/>
        <end position="37"/>
    </location>
</feature>
<keyword evidence="1" id="KW-1133">Transmembrane helix</keyword>
<protein>
    <submittedName>
        <fullName evidence="2">Putative integral membrane protein</fullName>
    </submittedName>
</protein>
<keyword evidence="1" id="KW-0812">Transmembrane</keyword>
<proteinExistence type="predicted"/>
<accession>A0A4Z1E6T0</accession>
<dbReference type="EMBL" id="RHPJ01000001">
    <property type="protein sequence ID" value="TGO06568.1"/>
    <property type="molecule type" value="Genomic_DNA"/>
</dbReference>
<name>A0A4Z1E6T0_9MICO</name>
<gene>
    <name evidence="2" type="ORF">SERN_0760</name>
</gene>
<feature type="transmembrane region" description="Helical" evidence="1">
    <location>
        <begin position="80"/>
        <end position="98"/>
    </location>
</feature>
<dbReference type="RefSeq" id="WP_135848742.1">
    <property type="nucleotide sequence ID" value="NZ_RHPJ01000001.1"/>
</dbReference>
<dbReference type="AlphaFoldDB" id="A0A4Z1E6T0"/>
<evidence type="ECO:0000313" key="2">
    <source>
        <dbReference type="EMBL" id="TGO06568.1"/>
    </source>
</evidence>
<keyword evidence="1" id="KW-0472">Membrane</keyword>
<reference evidence="2 3" key="1">
    <citation type="submission" date="2018-11" db="EMBL/GenBank/DDBJ databases">
        <title>Complete genome sequencing of the Actinobacteria Serinibacter sp. K3-2.</title>
        <authorList>
            <person name="Rakitin A.L."/>
            <person name="Beletsky A.V."/>
            <person name="Mardanov A.V."/>
            <person name="Ravin N.V."/>
            <person name="Gromova A.S."/>
            <person name="Filippova S.N."/>
            <person name="Gal'Chenko V.F."/>
        </authorList>
    </citation>
    <scope>NUCLEOTIDE SEQUENCE [LARGE SCALE GENOMIC DNA]</scope>
    <source>
        <strain evidence="2 3">K3-2</strain>
    </source>
</reference>
<feature type="transmembrane region" description="Helical" evidence="1">
    <location>
        <begin position="191"/>
        <end position="212"/>
    </location>
</feature>
<dbReference type="PANTHER" id="PTHR40761:SF1">
    <property type="entry name" value="CONSERVED INTEGRAL MEMBRANE ALANINE VALINE AND LEUCINE RICH PROTEIN-RELATED"/>
    <property type="match status" value="1"/>
</dbReference>
<evidence type="ECO:0000313" key="3">
    <source>
        <dbReference type="Proteomes" id="UP000297318"/>
    </source>
</evidence>
<feature type="transmembrane region" description="Helical" evidence="1">
    <location>
        <begin position="110"/>
        <end position="128"/>
    </location>
</feature>